<gene>
    <name evidence="1" type="ORF">G3M48_000219</name>
</gene>
<organism evidence="1 2">
    <name type="scientific">Beauveria asiatica</name>
    <dbReference type="NCBI Taxonomy" id="1069075"/>
    <lineage>
        <taxon>Eukaryota</taxon>
        <taxon>Fungi</taxon>
        <taxon>Dikarya</taxon>
        <taxon>Ascomycota</taxon>
        <taxon>Pezizomycotina</taxon>
        <taxon>Sordariomycetes</taxon>
        <taxon>Hypocreomycetidae</taxon>
        <taxon>Hypocreales</taxon>
        <taxon>Cordycipitaceae</taxon>
        <taxon>Beauveria</taxon>
    </lineage>
</organism>
<accession>A0AAW0S0Z7</accession>
<sequence length="502" mass="55465">MVRSTLDGSITEEALKGPDFYCRRHCEHKDGQAAAFHTGCYSYWGGRGHQVNEVGKVTRPDLVPIKGQVLAETAFIREEIMCSLVEHYGHRLPLEILHYVAAYLILPYSVAATLLTRPTRPQSLDVTTTSPIWAQFIKFHGRFYIASLSNTAYEDSDKTSTSTLIYSPSRASTVDAIYVAYDPWGIRNILFASSETDVNVAECTGVWWHTLALVPAVGKLSAEGDGLKLRQLVYLDGAHESVVWPSPTSPQHHFKVVRMQNSQNLLQAMPLVINGANTIGYRVGHCANTVVIWSEERGQTGYESSIAANLPGLIKFVLNSGQVHVMGEHPRPGTEDTYKYKTLLGLSDNRPVTIYADMSDGLRSVMIPKNLTNVSRVKPRLTLLQPTSMFPRSHDSFFYSKAPLEAVSRIRICRVEERITGMLLGYSNGSWTSLGSVDLDQLESAMDVDTCGLWIQSAQRANVKAGTASISDGMGSWNGGIPIDSAKYTIKASKQLQQFEVL</sequence>
<protein>
    <submittedName>
        <fullName evidence="1">Uncharacterized protein</fullName>
    </submittedName>
</protein>
<comment type="caution">
    <text evidence="1">The sequence shown here is derived from an EMBL/GenBank/DDBJ whole genome shotgun (WGS) entry which is preliminary data.</text>
</comment>
<dbReference type="EMBL" id="JAAHCF010000103">
    <property type="protein sequence ID" value="KAK8148179.1"/>
    <property type="molecule type" value="Genomic_DNA"/>
</dbReference>
<keyword evidence="2" id="KW-1185">Reference proteome</keyword>
<proteinExistence type="predicted"/>
<dbReference type="AlphaFoldDB" id="A0AAW0S0Z7"/>
<reference evidence="1 2" key="1">
    <citation type="submission" date="2020-02" db="EMBL/GenBank/DDBJ databases">
        <title>Comparative genomics of the hypocrealean fungal genus Beauvera.</title>
        <authorList>
            <person name="Showalter D.N."/>
            <person name="Bushley K.E."/>
            <person name="Rehner S.A."/>
        </authorList>
    </citation>
    <scope>NUCLEOTIDE SEQUENCE [LARGE SCALE GENOMIC DNA]</scope>
    <source>
        <strain evidence="1 2">ARSEF4384</strain>
    </source>
</reference>
<dbReference type="Proteomes" id="UP001397290">
    <property type="component" value="Unassembled WGS sequence"/>
</dbReference>
<name>A0AAW0S0Z7_9HYPO</name>
<evidence type="ECO:0000313" key="2">
    <source>
        <dbReference type="Proteomes" id="UP001397290"/>
    </source>
</evidence>
<evidence type="ECO:0000313" key="1">
    <source>
        <dbReference type="EMBL" id="KAK8148179.1"/>
    </source>
</evidence>